<dbReference type="RefSeq" id="WP_085097059.1">
    <property type="nucleotide sequence ID" value="NZ_FWZU01000001.1"/>
</dbReference>
<dbReference type="OrthoDB" id="9798693at2"/>
<organism evidence="2 3">
    <name type="scientific">Desulfovibrio gilichinskyi</name>
    <dbReference type="NCBI Taxonomy" id="1519643"/>
    <lineage>
        <taxon>Bacteria</taxon>
        <taxon>Pseudomonadati</taxon>
        <taxon>Thermodesulfobacteriota</taxon>
        <taxon>Desulfovibrionia</taxon>
        <taxon>Desulfovibrionales</taxon>
        <taxon>Desulfovibrionaceae</taxon>
        <taxon>Desulfovibrio</taxon>
    </lineage>
</organism>
<accession>A0A1X7C2H1</accession>
<dbReference type="InterPro" id="IPR014567">
    <property type="entry name" value="UCP031900"/>
</dbReference>
<name>A0A1X7C2H1_9BACT</name>
<reference evidence="3" key="1">
    <citation type="submission" date="2017-04" db="EMBL/GenBank/DDBJ databases">
        <authorList>
            <person name="Varghese N."/>
            <person name="Submissions S."/>
        </authorList>
    </citation>
    <scope>NUCLEOTIDE SEQUENCE [LARGE SCALE GENOMIC DNA]</scope>
    <source>
        <strain evidence="3">K3S</strain>
    </source>
</reference>
<dbReference type="AlphaFoldDB" id="A0A1X7C2H1"/>
<evidence type="ECO:0000259" key="1">
    <source>
        <dbReference type="Pfam" id="PF13449"/>
    </source>
</evidence>
<proteinExistence type="predicted"/>
<feature type="domain" description="Phytase-like" evidence="1">
    <location>
        <begin position="75"/>
        <end position="325"/>
    </location>
</feature>
<sequence length="344" mass="38431">MKKTIIFLIITACMLISLTFGVSAKLNKPEQPKSNPIDIKLTSKQVGPHETDHVDLNVAGLKYKGAIILECVHPAFGGLSDMLVSKDRKSFLAVSDMGFWVKGEMIYNNNEFLIGIKPEAQLGQLLSIEGKTLSSKYNADAEALSRAPGSGFLVAFERRHRINKYKSSNLFELSGTPSRMSQPEHMKELPKNGGIESITLLPDGRILLIAEGETDYEKPSYAAVGIDKDWIEMEYQRQPDYRPTSVATLPGGDILTLERSFIKPVSLKIRLCIIKKPEFKSGTKLLPKQLIELHGLLPLDNFEGLDTITTDDGRTFIYIISDDNYSPMQRTILMMFEMGKSNKK</sequence>
<dbReference type="PIRSF" id="PIRSF031900">
    <property type="entry name" value="UCP031900"/>
    <property type="match status" value="1"/>
</dbReference>
<dbReference type="InterPro" id="IPR027372">
    <property type="entry name" value="Phytase-like_dom"/>
</dbReference>
<gene>
    <name evidence="2" type="ORF">SAMN06295933_0211</name>
</gene>
<dbReference type="Proteomes" id="UP000192906">
    <property type="component" value="Unassembled WGS sequence"/>
</dbReference>
<evidence type="ECO:0000313" key="2">
    <source>
        <dbReference type="EMBL" id="SME88834.1"/>
    </source>
</evidence>
<evidence type="ECO:0000313" key="3">
    <source>
        <dbReference type="Proteomes" id="UP000192906"/>
    </source>
</evidence>
<dbReference type="Pfam" id="PF13449">
    <property type="entry name" value="Phytase-like"/>
    <property type="match status" value="1"/>
</dbReference>
<dbReference type="EMBL" id="FWZU01000001">
    <property type="protein sequence ID" value="SME88834.1"/>
    <property type="molecule type" value="Genomic_DNA"/>
</dbReference>
<keyword evidence="3" id="KW-1185">Reference proteome</keyword>
<protein>
    <recommendedName>
        <fullName evidence="1">Phytase-like domain-containing protein</fullName>
    </recommendedName>
</protein>
<dbReference type="STRING" id="1519643.SAMN06295933_0211"/>